<keyword evidence="6" id="KW-0418">Kinase</keyword>
<dbReference type="SUPFAM" id="SSF56112">
    <property type="entry name" value="Protein kinase-like (PK-like)"/>
    <property type="match status" value="1"/>
</dbReference>
<feature type="region of interest" description="Disordered" evidence="12">
    <location>
        <begin position="20"/>
        <end position="65"/>
    </location>
</feature>
<dbReference type="PANTHER" id="PTHR22984:SF11">
    <property type="entry name" value="AURORA KINASE-RELATED"/>
    <property type="match status" value="1"/>
</dbReference>
<name>A0A553RF20_9TELE</name>
<dbReference type="GO" id="GO:0005737">
    <property type="term" value="C:cytoplasm"/>
    <property type="evidence" value="ECO:0007669"/>
    <property type="project" value="TreeGrafter"/>
</dbReference>
<comment type="similarity">
    <text evidence="1">Belongs to the protein kinase superfamily. CAMK Ser/Thr protein kinase family. PIM subfamily.</text>
</comment>
<comment type="catalytic activity">
    <reaction evidence="9">
        <text>L-seryl-[protein] + ATP = O-phospho-L-seryl-[protein] + ADP + H(+)</text>
        <dbReference type="Rhea" id="RHEA:17989"/>
        <dbReference type="Rhea" id="RHEA-COMP:9863"/>
        <dbReference type="Rhea" id="RHEA-COMP:11604"/>
        <dbReference type="ChEBI" id="CHEBI:15378"/>
        <dbReference type="ChEBI" id="CHEBI:29999"/>
        <dbReference type="ChEBI" id="CHEBI:30616"/>
        <dbReference type="ChEBI" id="CHEBI:83421"/>
        <dbReference type="ChEBI" id="CHEBI:456216"/>
        <dbReference type="EC" id="2.7.11.1"/>
    </reaction>
</comment>
<dbReference type="STRING" id="623744.A0A553RF20"/>
<evidence type="ECO:0000256" key="7">
    <source>
        <dbReference type="ARBA" id="ARBA00022840"/>
    </source>
</evidence>
<gene>
    <name evidence="14" type="ORF">DNTS_004482</name>
</gene>
<evidence type="ECO:0000256" key="1">
    <source>
        <dbReference type="ARBA" id="ARBA00005505"/>
    </source>
</evidence>
<proteinExistence type="inferred from homology"/>
<evidence type="ECO:0000256" key="8">
    <source>
        <dbReference type="ARBA" id="ARBA00047899"/>
    </source>
</evidence>
<dbReference type="Pfam" id="PF00069">
    <property type="entry name" value="Pkinase"/>
    <property type="match status" value="1"/>
</dbReference>
<comment type="catalytic activity">
    <reaction evidence="8">
        <text>L-threonyl-[protein] + ATP = O-phospho-L-threonyl-[protein] + ADP + H(+)</text>
        <dbReference type="Rhea" id="RHEA:46608"/>
        <dbReference type="Rhea" id="RHEA-COMP:11060"/>
        <dbReference type="Rhea" id="RHEA-COMP:11605"/>
        <dbReference type="ChEBI" id="CHEBI:15378"/>
        <dbReference type="ChEBI" id="CHEBI:30013"/>
        <dbReference type="ChEBI" id="CHEBI:30616"/>
        <dbReference type="ChEBI" id="CHEBI:61977"/>
        <dbReference type="ChEBI" id="CHEBI:456216"/>
        <dbReference type="EC" id="2.7.11.1"/>
    </reaction>
</comment>
<dbReference type="GO" id="GO:0007346">
    <property type="term" value="P:regulation of mitotic cell cycle"/>
    <property type="evidence" value="ECO:0007669"/>
    <property type="project" value="TreeGrafter"/>
</dbReference>
<keyword evidence="4" id="KW-0808">Transferase</keyword>
<dbReference type="OrthoDB" id="8596411at2759"/>
<evidence type="ECO:0000259" key="13">
    <source>
        <dbReference type="PROSITE" id="PS50011"/>
    </source>
</evidence>
<dbReference type="GO" id="GO:0004674">
    <property type="term" value="F:protein serine/threonine kinase activity"/>
    <property type="evidence" value="ECO:0007669"/>
    <property type="project" value="UniProtKB-KW"/>
</dbReference>
<reference evidence="14 15" key="1">
    <citation type="journal article" date="2019" name="Sci. Data">
        <title>Hybrid genome assembly and annotation of Danionella translucida.</title>
        <authorList>
            <person name="Kadobianskyi M."/>
            <person name="Schulze L."/>
            <person name="Schuelke M."/>
            <person name="Judkewitz B."/>
        </authorList>
    </citation>
    <scope>NUCLEOTIDE SEQUENCE [LARGE SCALE GENOMIC DNA]</scope>
    <source>
        <strain evidence="14 15">Bolton</strain>
    </source>
</reference>
<protein>
    <recommendedName>
        <fullName evidence="2">non-specific serine/threonine protein kinase</fullName>
        <ecNumber evidence="2">2.7.11.1</ecNumber>
    </recommendedName>
</protein>
<dbReference type="InterPro" id="IPR051138">
    <property type="entry name" value="PIM_Ser/Thr_kinase"/>
</dbReference>
<evidence type="ECO:0000256" key="11">
    <source>
        <dbReference type="PIRSR" id="PIRSR037993-2"/>
    </source>
</evidence>
<evidence type="ECO:0000256" key="5">
    <source>
        <dbReference type="ARBA" id="ARBA00022741"/>
    </source>
</evidence>
<feature type="binding site" evidence="11">
    <location>
        <position position="203"/>
    </location>
    <ligand>
        <name>ATP</name>
        <dbReference type="ChEBI" id="CHEBI:30616"/>
    </ligand>
</feature>
<keyword evidence="3" id="KW-0723">Serine/threonine-protein kinase</keyword>
<keyword evidence="15" id="KW-1185">Reference proteome</keyword>
<dbReference type="EC" id="2.7.11.1" evidence="2"/>
<feature type="compositionally biased region" description="Polar residues" evidence="12">
    <location>
        <begin position="48"/>
        <end position="59"/>
    </location>
</feature>
<dbReference type="Gene3D" id="3.30.200.20">
    <property type="entry name" value="Phosphorylase Kinase, domain 1"/>
    <property type="match status" value="1"/>
</dbReference>
<dbReference type="AlphaFoldDB" id="A0A553RF20"/>
<keyword evidence="5" id="KW-0547">Nucleotide-binding</keyword>
<dbReference type="EMBL" id="SRMA01024267">
    <property type="protein sequence ID" value="TRZ00770.1"/>
    <property type="molecule type" value="Genomic_DNA"/>
</dbReference>
<organism evidence="14 15">
    <name type="scientific">Danionella cerebrum</name>
    <dbReference type="NCBI Taxonomy" id="2873325"/>
    <lineage>
        <taxon>Eukaryota</taxon>
        <taxon>Metazoa</taxon>
        <taxon>Chordata</taxon>
        <taxon>Craniata</taxon>
        <taxon>Vertebrata</taxon>
        <taxon>Euteleostomi</taxon>
        <taxon>Actinopterygii</taxon>
        <taxon>Neopterygii</taxon>
        <taxon>Teleostei</taxon>
        <taxon>Ostariophysi</taxon>
        <taxon>Cypriniformes</taxon>
        <taxon>Danionidae</taxon>
        <taxon>Danioninae</taxon>
        <taxon>Danionella</taxon>
    </lineage>
</organism>
<keyword evidence="7 11" id="KW-0067">ATP-binding</keyword>
<sequence length="412" mass="46962">MSLAEPESLDDFCRGFCDWMQEEEEEEEERSLESLRAETPPLTPASEPAQSPPQENATGRPTRGKKIRSFFRRAWKAIKKPFLCCVSKKRSSPVPSLHNPEDKPDSVPQPEADSYPEPNPGLQEQSDLKSEPEYILEPSVEDLVDPNPSSITIASEYEPNREVALMVMLQRAPVCPSVIQLYEWFDRGDSFMLILEFPHPCEDLRTFVKRMIRVDEPIAQRLMHQLVLAVQHCIDRGVFHNDIHTKNILVNTDSLELKLIDFGSAHLVKEEGYDSAAYVGAKQFTPPEVFQSPKYHAVPTNVWAMGVVLFYMVNGHLPYSSVEDELEECALDWSPRVSIECRHVILMCLRHRPENRPAIQEILLHPWLTTRILIKERLGARMKLSVGRLSQWSRLMIADHLASSRVISSSAG</sequence>
<evidence type="ECO:0000313" key="14">
    <source>
        <dbReference type="EMBL" id="TRZ00770.1"/>
    </source>
</evidence>
<feature type="compositionally biased region" description="Acidic residues" evidence="12">
    <location>
        <begin position="20"/>
        <end position="30"/>
    </location>
</feature>
<evidence type="ECO:0000256" key="6">
    <source>
        <dbReference type="ARBA" id="ARBA00022777"/>
    </source>
</evidence>
<dbReference type="PANTHER" id="PTHR22984">
    <property type="entry name" value="SERINE/THREONINE-PROTEIN KINASE PIM"/>
    <property type="match status" value="1"/>
</dbReference>
<dbReference type="GO" id="GO:0005524">
    <property type="term" value="F:ATP binding"/>
    <property type="evidence" value="ECO:0007669"/>
    <property type="project" value="UniProtKB-KW"/>
</dbReference>
<dbReference type="GO" id="GO:0043066">
    <property type="term" value="P:negative regulation of apoptotic process"/>
    <property type="evidence" value="ECO:0007669"/>
    <property type="project" value="InterPro"/>
</dbReference>
<dbReference type="Gene3D" id="1.10.510.10">
    <property type="entry name" value="Transferase(Phosphotransferase) domain 1"/>
    <property type="match status" value="1"/>
</dbReference>
<evidence type="ECO:0000256" key="10">
    <source>
        <dbReference type="PIRSR" id="PIRSR037993-1"/>
    </source>
</evidence>
<evidence type="ECO:0000313" key="15">
    <source>
        <dbReference type="Proteomes" id="UP000316079"/>
    </source>
</evidence>
<evidence type="ECO:0000256" key="3">
    <source>
        <dbReference type="ARBA" id="ARBA00022527"/>
    </source>
</evidence>
<feature type="domain" description="Protein kinase" evidence="13">
    <location>
        <begin position="52"/>
        <end position="368"/>
    </location>
</feature>
<comment type="caution">
    <text evidence="14">The sequence shown here is derived from an EMBL/GenBank/DDBJ whole genome shotgun (WGS) entry which is preliminary data.</text>
</comment>
<dbReference type="InterPro" id="IPR011009">
    <property type="entry name" value="Kinase-like_dom_sf"/>
</dbReference>
<dbReference type="PROSITE" id="PS50011">
    <property type="entry name" value="PROTEIN_KINASE_DOM"/>
    <property type="match status" value="1"/>
</dbReference>
<dbReference type="InterPro" id="IPR000719">
    <property type="entry name" value="Prot_kinase_dom"/>
</dbReference>
<evidence type="ECO:0000256" key="2">
    <source>
        <dbReference type="ARBA" id="ARBA00012513"/>
    </source>
</evidence>
<feature type="active site" description="Proton acceptor" evidence="10">
    <location>
        <position position="242"/>
    </location>
</feature>
<feature type="binding site" evidence="11">
    <location>
        <position position="196"/>
    </location>
    <ligand>
        <name>ATP</name>
        <dbReference type="ChEBI" id="CHEBI:30616"/>
    </ligand>
</feature>
<evidence type="ECO:0000256" key="9">
    <source>
        <dbReference type="ARBA" id="ARBA00048679"/>
    </source>
</evidence>
<feature type="region of interest" description="Disordered" evidence="12">
    <location>
        <begin position="90"/>
        <end position="130"/>
    </location>
</feature>
<accession>A0A553RF20</accession>
<dbReference type="Proteomes" id="UP000316079">
    <property type="component" value="Unassembled WGS sequence"/>
</dbReference>
<evidence type="ECO:0000256" key="12">
    <source>
        <dbReference type="SAM" id="MobiDB-lite"/>
    </source>
</evidence>
<evidence type="ECO:0000256" key="4">
    <source>
        <dbReference type="ARBA" id="ARBA00022679"/>
    </source>
</evidence>